<dbReference type="RefSeq" id="WP_267541282.1">
    <property type="nucleotide sequence ID" value="NZ_JAPNKA010000001.1"/>
</dbReference>
<feature type="signal peptide" evidence="3">
    <location>
        <begin position="1"/>
        <end position="30"/>
    </location>
</feature>
<feature type="chain" id="PRO_5046271342" evidence="3">
    <location>
        <begin position="31"/>
        <end position="188"/>
    </location>
</feature>
<feature type="region of interest" description="Disordered" evidence="2">
    <location>
        <begin position="31"/>
        <end position="115"/>
    </location>
</feature>
<keyword evidence="3" id="KW-0732">Signal</keyword>
<organism evidence="4 5">
    <name type="scientific">Archangium lansingense</name>
    <dbReference type="NCBI Taxonomy" id="2995310"/>
    <lineage>
        <taxon>Bacteria</taxon>
        <taxon>Pseudomonadati</taxon>
        <taxon>Myxococcota</taxon>
        <taxon>Myxococcia</taxon>
        <taxon>Myxococcales</taxon>
        <taxon>Cystobacterineae</taxon>
        <taxon>Archangiaceae</taxon>
        <taxon>Archangium</taxon>
    </lineage>
</organism>
<evidence type="ECO:0000313" key="4">
    <source>
        <dbReference type="EMBL" id="MCY1082724.1"/>
    </source>
</evidence>
<feature type="compositionally biased region" description="Pro residues" evidence="2">
    <location>
        <begin position="31"/>
        <end position="42"/>
    </location>
</feature>
<comment type="caution">
    <text evidence="4">The sequence shown here is derived from an EMBL/GenBank/DDBJ whole genome shotgun (WGS) entry which is preliminary data.</text>
</comment>
<gene>
    <name evidence="4" type="ORF">OV287_50570</name>
</gene>
<keyword evidence="1" id="KW-0175">Coiled coil</keyword>
<protein>
    <submittedName>
        <fullName evidence="4">Uncharacterized protein</fullName>
    </submittedName>
</protein>
<dbReference type="Proteomes" id="UP001207654">
    <property type="component" value="Unassembled WGS sequence"/>
</dbReference>
<reference evidence="4 5" key="1">
    <citation type="submission" date="2022-11" db="EMBL/GenBank/DDBJ databases">
        <title>Minimal conservation of predation-associated metabolite biosynthetic gene clusters underscores biosynthetic potential of Myxococcota including descriptions for ten novel species: Archangium lansinium sp. nov., Myxococcus landrumus sp. nov., Nannocystis bai.</title>
        <authorList>
            <person name="Ahearne A."/>
            <person name="Stevens C."/>
            <person name="Phillips K."/>
        </authorList>
    </citation>
    <scope>NUCLEOTIDE SEQUENCE [LARGE SCALE GENOMIC DNA]</scope>
    <source>
        <strain evidence="4 5">MIWBW</strain>
    </source>
</reference>
<keyword evidence="5" id="KW-1185">Reference proteome</keyword>
<feature type="coiled-coil region" evidence="1">
    <location>
        <begin position="127"/>
        <end position="180"/>
    </location>
</feature>
<evidence type="ECO:0000256" key="1">
    <source>
        <dbReference type="SAM" id="Coils"/>
    </source>
</evidence>
<evidence type="ECO:0000256" key="2">
    <source>
        <dbReference type="SAM" id="MobiDB-lite"/>
    </source>
</evidence>
<accession>A0ABT4AM00</accession>
<evidence type="ECO:0000313" key="5">
    <source>
        <dbReference type="Proteomes" id="UP001207654"/>
    </source>
</evidence>
<dbReference type="EMBL" id="JAPNKA010000001">
    <property type="protein sequence ID" value="MCY1082724.1"/>
    <property type="molecule type" value="Genomic_DNA"/>
</dbReference>
<name>A0ABT4AM00_9BACT</name>
<sequence length="188" mass="20226">MNNRFRFLLPLGAALLLGAALMLHFLPTGPQPTTPGGTPPSPSVSAASTSTAVSTPAAVRAQRPEPMKSEPQAVVSEGRGATVVPIGPGDVVPEPEVANPLPQQNEPIEPEKPQTAEWKHGKLVRITELMARDVERLEEERQAAEASGNKEEAKRLAVQLSRHRARLERLHEQKAALTGQASHEKVTQ</sequence>
<feature type="compositionally biased region" description="Low complexity" evidence="2">
    <location>
        <begin position="43"/>
        <end position="59"/>
    </location>
</feature>
<evidence type="ECO:0000256" key="3">
    <source>
        <dbReference type="SAM" id="SignalP"/>
    </source>
</evidence>
<proteinExistence type="predicted"/>